<evidence type="ECO:0000313" key="2">
    <source>
        <dbReference type="EMBL" id="PPQ40153.1"/>
    </source>
</evidence>
<sequence length="91" mass="9200">MSIGNADSAAISGTTPERDDHKLGFGARAAAFRDLLRASIADPAKAVRSVDAASVAGQLVTTEAMVAGRPEKKAPPMPAGGGRGGMSDMDF</sequence>
<gene>
    <name evidence="2" type="ORF">CCS01_00590</name>
</gene>
<dbReference type="EMBL" id="NHRY01000028">
    <property type="protein sequence ID" value="PPQ40153.1"/>
    <property type="molecule type" value="Genomic_DNA"/>
</dbReference>
<dbReference type="AlphaFoldDB" id="A0A2S6NP50"/>
<keyword evidence="3" id="KW-1185">Reference proteome</keyword>
<organism evidence="2 3">
    <name type="scientific">Rhodopila globiformis</name>
    <name type="common">Rhodopseudomonas globiformis</name>
    <dbReference type="NCBI Taxonomy" id="1071"/>
    <lineage>
        <taxon>Bacteria</taxon>
        <taxon>Pseudomonadati</taxon>
        <taxon>Pseudomonadota</taxon>
        <taxon>Alphaproteobacteria</taxon>
        <taxon>Acetobacterales</taxon>
        <taxon>Acetobacteraceae</taxon>
        <taxon>Rhodopila</taxon>
    </lineage>
</organism>
<protein>
    <submittedName>
        <fullName evidence="2">Uncharacterized protein</fullName>
    </submittedName>
</protein>
<feature type="region of interest" description="Disordered" evidence="1">
    <location>
        <begin position="1"/>
        <end position="22"/>
    </location>
</feature>
<proteinExistence type="predicted"/>
<dbReference type="InterPro" id="IPR027413">
    <property type="entry name" value="GROEL-like_equatorial_sf"/>
</dbReference>
<comment type="caution">
    <text evidence="2">The sequence shown here is derived from an EMBL/GenBank/DDBJ whole genome shotgun (WGS) entry which is preliminary data.</text>
</comment>
<accession>A0A2S6NP50</accession>
<dbReference type="RefSeq" id="WP_408887469.1">
    <property type="nucleotide sequence ID" value="NZ_NHRY01000028.1"/>
</dbReference>
<evidence type="ECO:0000313" key="3">
    <source>
        <dbReference type="Proteomes" id="UP000239724"/>
    </source>
</evidence>
<evidence type="ECO:0000256" key="1">
    <source>
        <dbReference type="SAM" id="MobiDB-lite"/>
    </source>
</evidence>
<reference evidence="2 3" key="1">
    <citation type="journal article" date="2018" name="Arch. Microbiol.">
        <title>New insights into the metabolic potential of the phototrophic purple bacterium Rhodopila globiformis DSM 161(T) from its draft genome sequence and evidence for a vanadium-dependent nitrogenase.</title>
        <authorList>
            <person name="Imhoff J.F."/>
            <person name="Rahn T."/>
            <person name="Kunzel S."/>
            <person name="Neulinger S.C."/>
        </authorList>
    </citation>
    <scope>NUCLEOTIDE SEQUENCE [LARGE SCALE GENOMIC DNA]</scope>
    <source>
        <strain evidence="2 3">DSM 161</strain>
    </source>
</reference>
<dbReference type="Proteomes" id="UP000239724">
    <property type="component" value="Unassembled WGS sequence"/>
</dbReference>
<name>A0A2S6NP50_RHOGL</name>
<feature type="region of interest" description="Disordered" evidence="1">
    <location>
        <begin position="66"/>
        <end position="91"/>
    </location>
</feature>
<dbReference type="Gene3D" id="1.10.560.10">
    <property type="entry name" value="GroEL-like equatorial domain"/>
    <property type="match status" value="1"/>
</dbReference>